<gene>
    <name evidence="1" type="ORF">FUA23_10105</name>
</gene>
<sequence>MANSIVDTLIDTVKDAVSSGDTSMIQQFSGGSIDSVEEFMRKTEHTGPKNYGRGFLAGVLGGIAGVAVKMAVDHYAAPNTDQIEDKVADNLVDKAEELTGIDLDEDGENAAAAIIEVGIGALMGGVYGLIVEAMPEAKTEASAEDGGGVFATVQQLAVPAMGVMPAAAKDIAKDKFQNLAGHVAFGATVEIVRRTSRYYMEQ</sequence>
<organism evidence="1 2">
    <name type="scientific">Neolewinella aurantiaca</name>
    <dbReference type="NCBI Taxonomy" id="2602767"/>
    <lineage>
        <taxon>Bacteria</taxon>
        <taxon>Pseudomonadati</taxon>
        <taxon>Bacteroidota</taxon>
        <taxon>Saprospiria</taxon>
        <taxon>Saprospirales</taxon>
        <taxon>Lewinellaceae</taxon>
        <taxon>Neolewinella</taxon>
    </lineage>
</organism>
<name>A0A5C7FPD1_9BACT</name>
<dbReference type="AlphaFoldDB" id="A0A5C7FPD1"/>
<proteinExistence type="predicted"/>
<evidence type="ECO:0000313" key="1">
    <source>
        <dbReference type="EMBL" id="TXF89548.1"/>
    </source>
</evidence>
<evidence type="ECO:0000313" key="2">
    <source>
        <dbReference type="Proteomes" id="UP000321907"/>
    </source>
</evidence>
<comment type="caution">
    <text evidence="1">The sequence shown here is derived from an EMBL/GenBank/DDBJ whole genome shotgun (WGS) entry which is preliminary data.</text>
</comment>
<reference evidence="1 2" key="1">
    <citation type="submission" date="2019-08" db="EMBL/GenBank/DDBJ databases">
        <title>Lewinella sp. strain SSH13 Genome sequencing and assembly.</title>
        <authorList>
            <person name="Kim I."/>
        </authorList>
    </citation>
    <scope>NUCLEOTIDE SEQUENCE [LARGE SCALE GENOMIC DNA]</scope>
    <source>
        <strain evidence="1 2">SSH13</strain>
    </source>
</reference>
<keyword evidence="2" id="KW-1185">Reference proteome</keyword>
<dbReference type="RefSeq" id="WP_147930622.1">
    <property type="nucleotide sequence ID" value="NZ_VOXD01000013.1"/>
</dbReference>
<dbReference type="OrthoDB" id="1491441at2"/>
<dbReference type="Proteomes" id="UP000321907">
    <property type="component" value="Unassembled WGS sequence"/>
</dbReference>
<protein>
    <submittedName>
        <fullName evidence="1">Uncharacterized protein</fullName>
    </submittedName>
</protein>
<accession>A0A5C7FPD1</accession>
<dbReference type="EMBL" id="VOXD01000013">
    <property type="protein sequence ID" value="TXF89548.1"/>
    <property type="molecule type" value="Genomic_DNA"/>
</dbReference>